<dbReference type="Pfam" id="PF01614">
    <property type="entry name" value="IclR_C"/>
    <property type="match status" value="1"/>
</dbReference>
<dbReference type="InterPro" id="IPR036390">
    <property type="entry name" value="WH_DNA-bd_sf"/>
</dbReference>
<reference evidence="7" key="1">
    <citation type="submission" date="2016-10" db="EMBL/GenBank/DDBJ databases">
        <authorList>
            <person name="Varghese N."/>
            <person name="Submissions S."/>
        </authorList>
    </citation>
    <scope>NUCLEOTIDE SEQUENCE [LARGE SCALE GENOMIC DNA]</scope>
    <source>
        <strain evidence="7">CGMCC 1.10121</strain>
    </source>
</reference>
<dbReference type="InterPro" id="IPR029016">
    <property type="entry name" value="GAF-like_dom_sf"/>
</dbReference>
<evidence type="ECO:0000256" key="2">
    <source>
        <dbReference type="ARBA" id="ARBA00023125"/>
    </source>
</evidence>
<dbReference type="OrthoDB" id="14763at2157"/>
<evidence type="ECO:0000256" key="3">
    <source>
        <dbReference type="ARBA" id="ARBA00023163"/>
    </source>
</evidence>
<dbReference type="Gene3D" id="1.10.10.10">
    <property type="entry name" value="Winged helix-like DNA-binding domain superfamily/Winged helix DNA-binding domain"/>
    <property type="match status" value="1"/>
</dbReference>
<dbReference type="CDD" id="cd00090">
    <property type="entry name" value="HTH_ARSR"/>
    <property type="match status" value="1"/>
</dbReference>
<dbReference type="AlphaFoldDB" id="A0A1H8TH21"/>
<dbReference type="GO" id="GO:0003677">
    <property type="term" value="F:DNA binding"/>
    <property type="evidence" value="ECO:0007669"/>
    <property type="project" value="UniProtKB-KW"/>
</dbReference>
<proteinExistence type="predicted"/>
<gene>
    <name evidence="6" type="ORF">SAMN04487948_1078</name>
</gene>
<dbReference type="InterPro" id="IPR014757">
    <property type="entry name" value="Tscrpt_reg_IclR_C"/>
</dbReference>
<evidence type="ECO:0000313" key="6">
    <source>
        <dbReference type="EMBL" id="SEO89808.1"/>
    </source>
</evidence>
<dbReference type="InterPro" id="IPR005471">
    <property type="entry name" value="Tscrpt_reg_IclR_N"/>
</dbReference>
<dbReference type="RefSeq" id="WP_089825101.1">
    <property type="nucleotide sequence ID" value="NZ_FODV01000007.1"/>
</dbReference>
<feature type="domain" description="HTH iclR-type" evidence="4">
    <location>
        <begin position="9"/>
        <end position="68"/>
    </location>
</feature>
<dbReference type="Gene3D" id="3.30.450.40">
    <property type="match status" value="1"/>
</dbReference>
<dbReference type="SMART" id="SM00346">
    <property type="entry name" value="HTH_ICLR"/>
    <property type="match status" value="1"/>
</dbReference>
<dbReference type="SUPFAM" id="SSF55781">
    <property type="entry name" value="GAF domain-like"/>
    <property type="match status" value="1"/>
</dbReference>
<keyword evidence="7" id="KW-1185">Reference proteome</keyword>
<dbReference type="GO" id="GO:0045892">
    <property type="term" value="P:negative regulation of DNA-templated transcription"/>
    <property type="evidence" value="ECO:0007669"/>
    <property type="project" value="TreeGrafter"/>
</dbReference>
<dbReference type="PANTHER" id="PTHR30136">
    <property type="entry name" value="HELIX-TURN-HELIX TRANSCRIPTIONAL REGULATOR, ICLR FAMILY"/>
    <property type="match status" value="1"/>
</dbReference>
<organism evidence="6 7">
    <name type="scientific">Halogranum amylolyticum</name>
    <dbReference type="NCBI Taxonomy" id="660520"/>
    <lineage>
        <taxon>Archaea</taxon>
        <taxon>Methanobacteriati</taxon>
        <taxon>Methanobacteriota</taxon>
        <taxon>Stenosarchaea group</taxon>
        <taxon>Halobacteria</taxon>
        <taxon>Halobacteriales</taxon>
        <taxon>Haloferacaceae</taxon>
    </lineage>
</organism>
<dbReference type="InterPro" id="IPR011991">
    <property type="entry name" value="ArsR-like_HTH"/>
</dbReference>
<keyword evidence="1" id="KW-0805">Transcription regulation</keyword>
<dbReference type="GO" id="GO:0003700">
    <property type="term" value="F:DNA-binding transcription factor activity"/>
    <property type="evidence" value="ECO:0007669"/>
    <property type="project" value="TreeGrafter"/>
</dbReference>
<dbReference type="EMBL" id="FODV01000007">
    <property type="protein sequence ID" value="SEO89808.1"/>
    <property type="molecule type" value="Genomic_DNA"/>
</dbReference>
<evidence type="ECO:0000259" key="4">
    <source>
        <dbReference type="PROSITE" id="PS51077"/>
    </source>
</evidence>
<dbReference type="InterPro" id="IPR036388">
    <property type="entry name" value="WH-like_DNA-bd_sf"/>
</dbReference>
<protein>
    <submittedName>
        <fullName evidence="6">Transcriptional regulator, IclR family</fullName>
    </submittedName>
</protein>
<name>A0A1H8TH21_9EURY</name>
<evidence type="ECO:0000256" key="1">
    <source>
        <dbReference type="ARBA" id="ARBA00023015"/>
    </source>
</evidence>
<sequence length="254" mass="28005">MLPSETRRVEAVQTACSIIDALREVNSIGVTALANELEMSKSAVHAHLVTLADCGYVVSDAGQYRLSLQFLEIAEHVKDTFGQYDVIEEELTRLADETGEIAQFATDEHGKIIYLAKAEGKNAVRTSSSIGRRGDMHSTSLGKAILSEMPRDKVDSILDVYGLPRKTPNTITDRERFHEELVQVRERGYTIDDEENITGVRCIGVPIEGKGDTILGALSITGPSSRMTDERIREELLAVLQRSANVIEVNVKFS</sequence>
<keyword evidence="3" id="KW-0804">Transcription</keyword>
<dbReference type="PROSITE" id="PS51078">
    <property type="entry name" value="ICLR_ED"/>
    <property type="match status" value="1"/>
</dbReference>
<accession>A0A1H8TH21</accession>
<dbReference type="PROSITE" id="PS51077">
    <property type="entry name" value="HTH_ICLR"/>
    <property type="match status" value="1"/>
</dbReference>
<dbReference type="SUPFAM" id="SSF46785">
    <property type="entry name" value="Winged helix' DNA-binding domain"/>
    <property type="match status" value="1"/>
</dbReference>
<keyword evidence="2" id="KW-0238">DNA-binding</keyword>
<dbReference type="PANTHER" id="PTHR30136:SF35">
    <property type="entry name" value="HTH-TYPE TRANSCRIPTIONAL REGULATOR RV1719"/>
    <property type="match status" value="1"/>
</dbReference>
<dbReference type="InterPro" id="IPR050707">
    <property type="entry name" value="HTH_MetabolicPath_Reg"/>
</dbReference>
<dbReference type="Proteomes" id="UP000199126">
    <property type="component" value="Unassembled WGS sequence"/>
</dbReference>
<feature type="domain" description="IclR-ED" evidence="5">
    <location>
        <begin position="69"/>
        <end position="253"/>
    </location>
</feature>
<evidence type="ECO:0000259" key="5">
    <source>
        <dbReference type="PROSITE" id="PS51078"/>
    </source>
</evidence>
<evidence type="ECO:0000313" key="7">
    <source>
        <dbReference type="Proteomes" id="UP000199126"/>
    </source>
</evidence>
<dbReference type="Pfam" id="PF09339">
    <property type="entry name" value="HTH_IclR"/>
    <property type="match status" value="1"/>
</dbReference>